<organism evidence="2 3">
    <name type="scientific">Saguinus oedipus</name>
    <name type="common">Cotton-top tamarin</name>
    <name type="synonym">Oedipomidas oedipus</name>
    <dbReference type="NCBI Taxonomy" id="9490"/>
    <lineage>
        <taxon>Eukaryota</taxon>
        <taxon>Metazoa</taxon>
        <taxon>Chordata</taxon>
        <taxon>Craniata</taxon>
        <taxon>Vertebrata</taxon>
        <taxon>Euteleostomi</taxon>
        <taxon>Mammalia</taxon>
        <taxon>Eutheria</taxon>
        <taxon>Euarchontoglires</taxon>
        <taxon>Primates</taxon>
        <taxon>Haplorrhini</taxon>
        <taxon>Platyrrhini</taxon>
        <taxon>Cebidae</taxon>
        <taxon>Callitrichinae</taxon>
        <taxon>Saguinus</taxon>
    </lineage>
</organism>
<dbReference type="Proteomes" id="UP001266305">
    <property type="component" value="Unassembled WGS sequence"/>
</dbReference>
<accession>A0ABQ9TCY4</accession>
<name>A0ABQ9TCY4_SAGOE</name>
<feature type="compositionally biased region" description="Polar residues" evidence="1">
    <location>
        <begin position="60"/>
        <end position="72"/>
    </location>
</feature>
<keyword evidence="3" id="KW-1185">Reference proteome</keyword>
<feature type="region of interest" description="Disordered" evidence="1">
    <location>
        <begin position="57"/>
        <end position="81"/>
    </location>
</feature>
<protein>
    <submittedName>
        <fullName evidence="2">Uncharacterized protein</fullName>
    </submittedName>
</protein>
<comment type="caution">
    <text evidence="2">The sequence shown here is derived from an EMBL/GenBank/DDBJ whole genome shotgun (WGS) entry which is preliminary data.</text>
</comment>
<sequence length="81" mass="8991">LSRLGAVEGLRPVLARWKHFHIKVNLADEAQLVPLTMQPQEKLCYLRAQLVACAGAPGSAHSTTTRRLNNHSIVRPRLQKG</sequence>
<evidence type="ECO:0000313" key="2">
    <source>
        <dbReference type="EMBL" id="KAK2082580.1"/>
    </source>
</evidence>
<evidence type="ECO:0000256" key="1">
    <source>
        <dbReference type="SAM" id="MobiDB-lite"/>
    </source>
</evidence>
<dbReference type="EMBL" id="JASSZA010000029">
    <property type="protein sequence ID" value="KAK2082580.1"/>
    <property type="molecule type" value="Genomic_DNA"/>
</dbReference>
<feature type="non-terminal residue" evidence="2">
    <location>
        <position position="1"/>
    </location>
</feature>
<reference evidence="2 3" key="1">
    <citation type="submission" date="2023-05" db="EMBL/GenBank/DDBJ databases">
        <title>B98-5 Cell Line De Novo Hybrid Assembly: An Optical Mapping Approach.</title>
        <authorList>
            <person name="Kananen K."/>
            <person name="Auerbach J.A."/>
            <person name="Kautto E."/>
            <person name="Blachly J.S."/>
        </authorList>
    </citation>
    <scope>NUCLEOTIDE SEQUENCE [LARGE SCALE GENOMIC DNA]</scope>
    <source>
        <strain evidence="2">B95-8</strain>
        <tissue evidence="2">Cell line</tissue>
    </source>
</reference>
<proteinExistence type="predicted"/>
<evidence type="ECO:0000313" key="3">
    <source>
        <dbReference type="Proteomes" id="UP001266305"/>
    </source>
</evidence>
<gene>
    <name evidence="2" type="ORF">P7K49_040294</name>
</gene>